<dbReference type="SMART" id="SM00225">
    <property type="entry name" value="BTB"/>
    <property type="match status" value="1"/>
</dbReference>
<dbReference type="PROSITE" id="PS50097">
    <property type="entry name" value="BTB"/>
    <property type="match status" value="1"/>
</dbReference>
<feature type="domain" description="BTB" evidence="2">
    <location>
        <begin position="226"/>
        <end position="297"/>
    </location>
</feature>
<sequence length="390" mass="44381">MDSRLWKPPTYVAEKLNPGEKDIIEEKPIRSSFIVRRERLANTAALSPEKHPSPVPDFQVTELDDGSFKIQGTFNTTEYETSRQEVKFKLNHICPGLFSFHLSRTSYQSNQLGADCETSSSNFEVMVELSLETMTCFPSSSPLVCCEDSHRRPTAVWASINASPTFFLKPISPGQWKSAKMPFGSHRFELKQTKIPCVLYINFSRTCGEMNAQMQFINLYVNQFNCDVTFHFDTAKKDESIGGHVTILSVRSSVFAAMFQSGMQETNTRKVCIKDIKPDIFKQLLHYIYSGRTSTKLSEENAQPLFVAADMYDIEDLKDECVQFLLTCIKLENAINLMAWAHVHAVDSLKEAALAFVASHGKEICKQDDWERLIKNYPDLCLLATRSMWK</sequence>
<dbReference type="Gene3D" id="3.30.710.10">
    <property type="entry name" value="Potassium Channel Kv1.1, Chain A"/>
    <property type="match status" value="1"/>
</dbReference>
<evidence type="ECO:0000256" key="1">
    <source>
        <dbReference type="ARBA" id="ARBA00022723"/>
    </source>
</evidence>
<dbReference type="InterPro" id="IPR000210">
    <property type="entry name" value="BTB/POZ_dom"/>
</dbReference>
<dbReference type="CDD" id="cd18186">
    <property type="entry name" value="BTB_POZ_ZBTB_KLHL-like"/>
    <property type="match status" value="1"/>
</dbReference>
<accession>A0A0N8BPD5</accession>
<dbReference type="GO" id="GO:0009751">
    <property type="term" value="P:response to salicylic acid"/>
    <property type="evidence" value="ECO:0007669"/>
    <property type="project" value="UniProtKB-ARBA"/>
</dbReference>
<organism evidence="3">
    <name type="scientific">Daphnia magna</name>
    <dbReference type="NCBI Taxonomy" id="35525"/>
    <lineage>
        <taxon>Eukaryota</taxon>
        <taxon>Metazoa</taxon>
        <taxon>Ecdysozoa</taxon>
        <taxon>Arthropoda</taxon>
        <taxon>Crustacea</taxon>
        <taxon>Branchiopoda</taxon>
        <taxon>Diplostraca</taxon>
        <taxon>Cladocera</taxon>
        <taxon>Anomopoda</taxon>
        <taxon>Daphniidae</taxon>
        <taxon>Daphnia</taxon>
    </lineage>
</organism>
<dbReference type="EMBL" id="GDIQ01078750">
    <property type="protein sequence ID" value="JAN15987.1"/>
    <property type="molecule type" value="Transcribed_RNA"/>
</dbReference>
<evidence type="ECO:0000259" key="2">
    <source>
        <dbReference type="PROSITE" id="PS50097"/>
    </source>
</evidence>
<dbReference type="FunFam" id="3.30.710.10:FF:000159">
    <property type="entry name" value="Speckle-type POZ protein B"/>
    <property type="match status" value="1"/>
</dbReference>
<name>A0A0N8BPD5_9CRUS</name>
<dbReference type="EMBL" id="GDIQ01044876">
    <property type="protein sequence ID" value="JAN49861.1"/>
    <property type="molecule type" value="Transcribed_RNA"/>
</dbReference>
<dbReference type="Gene3D" id="1.25.40.420">
    <property type="match status" value="1"/>
</dbReference>
<dbReference type="InterPro" id="IPR011333">
    <property type="entry name" value="SKP1/BTB/POZ_sf"/>
</dbReference>
<dbReference type="GO" id="GO:0046872">
    <property type="term" value="F:metal ion binding"/>
    <property type="evidence" value="ECO:0007669"/>
    <property type="project" value="UniProtKB-KW"/>
</dbReference>
<evidence type="ECO:0000313" key="3">
    <source>
        <dbReference type="EMBL" id="JAN49861.1"/>
    </source>
</evidence>
<dbReference type="SUPFAM" id="SSF54695">
    <property type="entry name" value="POZ domain"/>
    <property type="match status" value="1"/>
</dbReference>
<reference evidence="3" key="1">
    <citation type="submission" date="2015-10" db="EMBL/GenBank/DDBJ databases">
        <title>EvidentialGene: Evidence-directed Construction of Complete mRNA Transcriptomes without Genomes.</title>
        <authorList>
            <person name="Gilbert D.G."/>
        </authorList>
    </citation>
    <scope>NUCLEOTIDE SEQUENCE</scope>
</reference>
<dbReference type="OrthoDB" id="6362905at2759"/>
<dbReference type="GO" id="GO:0005516">
    <property type="term" value="F:calmodulin binding"/>
    <property type="evidence" value="ECO:0007669"/>
    <property type="project" value="UniProtKB-ARBA"/>
</dbReference>
<keyword evidence="1" id="KW-0479">Metal-binding</keyword>
<dbReference type="FunFam" id="1.25.40.420:FF:000012">
    <property type="entry name" value="BTB/POZ and TAZ domain-containing protein 2"/>
    <property type="match status" value="1"/>
</dbReference>
<dbReference type="Pfam" id="PF00651">
    <property type="entry name" value="BTB"/>
    <property type="match status" value="1"/>
</dbReference>
<dbReference type="AlphaFoldDB" id="A0A0N8BPD5"/>
<dbReference type="GO" id="GO:0042542">
    <property type="term" value="P:response to hydrogen peroxide"/>
    <property type="evidence" value="ECO:0007669"/>
    <property type="project" value="UniProtKB-ARBA"/>
</dbReference>
<proteinExistence type="predicted"/>
<dbReference type="PANTHER" id="PTHR24413">
    <property type="entry name" value="SPECKLE-TYPE POZ PROTEIN"/>
    <property type="match status" value="1"/>
</dbReference>
<protein>
    <submittedName>
        <fullName evidence="3">Btb/poz domain-containing protein</fullName>
    </submittedName>
</protein>